<reference evidence="2 3" key="1">
    <citation type="submission" date="2019-02" db="EMBL/GenBank/DDBJ databases">
        <title>Deep-cultivation of Planctomycetes and their phenomic and genomic characterization uncovers novel biology.</title>
        <authorList>
            <person name="Wiegand S."/>
            <person name="Jogler M."/>
            <person name="Boedeker C."/>
            <person name="Pinto D."/>
            <person name="Vollmers J."/>
            <person name="Rivas-Marin E."/>
            <person name="Kohn T."/>
            <person name="Peeters S.H."/>
            <person name="Heuer A."/>
            <person name="Rast P."/>
            <person name="Oberbeckmann S."/>
            <person name="Bunk B."/>
            <person name="Jeske O."/>
            <person name="Meyerdierks A."/>
            <person name="Storesund J.E."/>
            <person name="Kallscheuer N."/>
            <person name="Luecker S."/>
            <person name="Lage O.M."/>
            <person name="Pohl T."/>
            <person name="Merkel B.J."/>
            <person name="Hornburger P."/>
            <person name="Mueller R.-W."/>
            <person name="Bruemmer F."/>
            <person name="Labrenz M."/>
            <person name="Spormann A.M."/>
            <person name="Op Den Camp H."/>
            <person name="Overmann J."/>
            <person name="Amann R."/>
            <person name="Jetten M.S.M."/>
            <person name="Mascher T."/>
            <person name="Medema M.H."/>
            <person name="Devos D.P."/>
            <person name="Kaster A.-K."/>
            <person name="Ovreas L."/>
            <person name="Rohde M."/>
            <person name="Galperin M.Y."/>
            <person name="Jogler C."/>
        </authorList>
    </citation>
    <scope>NUCLEOTIDE SEQUENCE [LARGE SCALE GENOMIC DNA]</scope>
    <source>
        <strain evidence="2 3">Q31b</strain>
    </source>
</reference>
<dbReference type="RefSeq" id="WP_146602268.1">
    <property type="nucleotide sequence ID" value="NZ_SJPY01000009.1"/>
</dbReference>
<dbReference type="AlphaFoldDB" id="A0A5C6DHS3"/>
<keyword evidence="3" id="KW-1185">Reference proteome</keyword>
<keyword evidence="1" id="KW-1133">Transmembrane helix</keyword>
<proteinExistence type="predicted"/>
<organism evidence="2 3">
    <name type="scientific">Novipirellula aureliae</name>
    <dbReference type="NCBI Taxonomy" id="2527966"/>
    <lineage>
        <taxon>Bacteria</taxon>
        <taxon>Pseudomonadati</taxon>
        <taxon>Planctomycetota</taxon>
        <taxon>Planctomycetia</taxon>
        <taxon>Pirellulales</taxon>
        <taxon>Pirellulaceae</taxon>
        <taxon>Novipirellula</taxon>
    </lineage>
</organism>
<evidence type="ECO:0000313" key="3">
    <source>
        <dbReference type="Proteomes" id="UP000315471"/>
    </source>
</evidence>
<sequence length="115" mass="12975">MRKATDSESNLKPSIFAAVALAGIGLAVACWLNRPTVMLERDDYEITIALYRVCNGRNETDLLRVEELLNQSRADATEKDESFLALMAIIERAKANRWSDAMADCRKLLDDQVQR</sequence>
<feature type="transmembrane region" description="Helical" evidence="1">
    <location>
        <begin position="15"/>
        <end position="32"/>
    </location>
</feature>
<gene>
    <name evidence="2" type="ORF">Q31b_51800</name>
</gene>
<keyword evidence="1" id="KW-0472">Membrane</keyword>
<dbReference type="OrthoDB" id="290183at2"/>
<dbReference type="EMBL" id="SJPY01000009">
    <property type="protein sequence ID" value="TWU35745.1"/>
    <property type="molecule type" value="Genomic_DNA"/>
</dbReference>
<protein>
    <submittedName>
        <fullName evidence="2">Uncharacterized protein</fullName>
    </submittedName>
</protein>
<accession>A0A5C6DHS3</accession>
<dbReference type="Proteomes" id="UP000315471">
    <property type="component" value="Unassembled WGS sequence"/>
</dbReference>
<name>A0A5C6DHS3_9BACT</name>
<dbReference type="PROSITE" id="PS51257">
    <property type="entry name" value="PROKAR_LIPOPROTEIN"/>
    <property type="match status" value="1"/>
</dbReference>
<keyword evidence="1" id="KW-0812">Transmembrane</keyword>
<evidence type="ECO:0000256" key="1">
    <source>
        <dbReference type="SAM" id="Phobius"/>
    </source>
</evidence>
<comment type="caution">
    <text evidence="2">The sequence shown here is derived from an EMBL/GenBank/DDBJ whole genome shotgun (WGS) entry which is preliminary data.</text>
</comment>
<evidence type="ECO:0000313" key="2">
    <source>
        <dbReference type="EMBL" id="TWU35745.1"/>
    </source>
</evidence>